<evidence type="ECO:0000256" key="1">
    <source>
        <dbReference type="SAM" id="MobiDB-lite"/>
    </source>
</evidence>
<reference evidence="2" key="1">
    <citation type="submission" date="2021-06" db="EMBL/GenBank/DDBJ databases">
        <authorList>
            <person name="Hodson N. C."/>
            <person name="Mongue J. A."/>
            <person name="Jaron S. K."/>
        </authorList>
    </citation>
    <scope>NUCLEOTIDE SEQUENCE</scope>
</reference>
<feature type="region of interest" description="Disordered" evidence="1">
    <location>
        <begin position="57"/>
        <end position="134"/>
    </location>
</feature>
<keyword evidence="3" id="KW-1185">Reference proteome</keyword>
<feature type="region of interest" description="Disordered" evidence="1">
    <location>
        <begin position="208"/>
        <end position="279"/>
    </location>
</feature>
<dbReference type="Proteomes" id="UP000708208">
    <property type="component" value="Unassembled WGS sequence"/>
</dbReference>
<organism evidence="2 3">
    <name type="scientific">Allacma fusca</name>
    <dbReference type="NCBI Taxonomy" id="39272"/>
    <lineage>
        <taxon>Eukaryota</taxon>
        <taxon>Metazoa</taxon>
        <taxon>Ecdysozoa</taxon>
        <taxon>Arthropoda</taxon>
        <taxon>Hexapoda</taxon>
        <taxon>Collembola</taxon>
        <taxon>Symphypleona</taxon>
        <taxon>Sminthuridae</taxon>
        <taxon>Allacma</taxon>
    </lineage>
</organism>
<feature type="compositionally biased region" description="Basic residues" evidence="1">
    <location>
        <begin position="500"/>
        <end position="510"/>
    </location>
</feature>
<feature type="compositionally biased region" description="Acidic residues" evidence="1">
    <location>
        <begin position="265"/>
        <end position="279"/>
    </location>
</feature>
<sequence length="954" mass="105381">MCENQQNIPRCDTSIPSCPPCIPPCPLFIPPCPPCIPLCLPCIPPCPTSIPPGPTDKPLNPPVPLGPTNKPLNPPVPLGPTNKPLNPPVTLGATSKSTTDGSAAVTTASEKGVSSKNSTSTTASSRSAEPEGSRRNTLCEILEYSCRNKCCRYKRPKWKKPTCCKPYNPFYKLYPDLIDELCPYFYADPNICESATFKLIYPHQPLPPPEPKCKSKKKRRKPIPPPLPSPPPPPPLPPLTLPPPPLPRLTLPPPRPPFRIPIEPEPPESESSESPEEPDIPCRPICCPAKTIDCTCECNPYATLQSIPVVCRSVQPRPLQSKCMNQIEVVISSPPCHDLIPRCALRLKSLKDRMNFNTPSEALLFAQIKELAKEISSGQNQRVSAVSKSASKGAQTHIEEASQACLDDDDCTKKKSIETPTQISKKSSQDKLLSKTPSKGKILKTQKTILKNPLRSGVPSKQVQVHPHVRTQIAQTSATRIGRESKTHIDQGSSPGLSKLRVKSLYRKSAGHFSTRNNSSTTVVPSQIDSYNVSKNGQKPRTEMERFPLTSKGTPAKPPGSSVHNNPKPSPSKPLGSRPEFPSNPPRPSTSQDTPTKRLSDRNLREKQLPQAPQYSSPTAKSQDKLSTNPLRQTFRPDTVPKQPTQTAHHDKPAEYQQRSLLQCIPWPELNWIPFEKTMHSPDFKYRRPVEGFSRECKEPGSSPGESQSQYNFCASGNRYNLSDRLTEHWRPTLPSFNLPAVPWQPTLPACPIRSGPQDDTCIFGFQNFQAPSSFSNEIWDYPRPCHIPCVADRPQTYHHSTDKNPPTDESKPKSSDDPQEKLYKLTQDLYNLLATAIRKSSLDIIENKVNGEVVMKDTARSVNAETNARSISSMGKVHIGVNACKKKDSSGQKIVSHGKNSTLTSDGCKKKTKSSVKRSRSKKSLGHSESSRKKRASSKECSKKKPKLDVLFG</sequence>
<feature type="compositionally biased region" description="Basic residues" evidence="1">
    <location>
        <begin position="911"/>
        <end position="926"/>
    </location>
</feature>
<proteinExistence type="predicted"/>
<feature type="compositionally biased region" description="Pro residues" evidence="1">
    <location>
        <begin position="223"/>
        <end position="259"/>
    </location>
</feature>
<feature type="compositionally biased region" description="Polar residues" evidence="1">
    <location>
        <begin position="611"/>
        <end position="632"/>
    </location>
</feature>
<dbReference type="EMBL" id="CAJVCH010571649">
    <property type="protein sequence ID" value="CAG7838138.1"/>
    <property type="molecule type" value="Genomic_DNA"/>
</dbReference>
<feature type="region of interest" description="Disordered" evidence="1">
    <location>
        <begin position="794"/>
        <end position="819"/>
    </location>
</feature>
<feature type="compositionally biased region" description="Basic and acidic residues" evidence="1">
    <location>
        <begin position="800"/>
        <end position="819"/>
    </location>
</feature>
<feature type="compositionally biased region" description="Basic and acidic residues" evidence="1">
    <location>
        <begin position="595"/>
        <end position="608"/>
    </location>
</feature>
<dbReference type="AlphaFoldDB" id="A0A8J2PNW0"/>
<gene>
    <name evidence="2" type="ORF">AFUS01_LOCUS47136</name>
</gene>
<evidence type="ECO:0000313" key="2">
    <source>
        <dbReference type="EMBL" id="CAG7838138.1"/>
    </source>
</evidence>
<feature type="region of interest" description="Disordered" evidence="1">
    <location>
        <begin position="417"/>
        <end position="439"/>
    </location>
</feature>
<feature type="compositionally biased region" description="Polar residues" evidence="1">
    <location>
        <begin position="92"/>
        <end position="109"/>
    </location>
</feature>
<evidence type="ECO:0000313" key="3">
    <source>
        <dbReference type="Proteomes" id="UP000708208"/>
    </source>
</evidence>
<protein>
    <submittedName>
        <fullName evidence="2">Uncharacterized protein</fullName>
    </submittedName>
</protein>
<feature type="region of interest" description="Disordered" evidence="1">
    <location>
        <begin position="473"/>
        <end position="655"/>
    </location>
</feature>
<feature type="compositionally biased region" description="Polar residues" evidence="1">
    <location>
        <begin position="512"/>
        <end position="539"/>
    </location>
</feature>
<feature type="compositionally biased region" description="Low complexity" evidence="1">
    <location>
        <begin position="114"/>
        <end position="127"/>
    </location>
</feature>
<comment type="caution">
    <text evidence="2">The sequence shown here is derived from an EMBL/GenBank/DDBJ whole genome shotgun (WGS) entry which is preliminary data.</text>
</comment>
<feature type="region of interest" description="Disordered" evidence="1">
    <location>
        <begin position="887"/>
        <end position="954"/>
    </location>
</feature>
<name>A0A8J2PNW0_9HEXA</name>
<accession>A0A8J2PNW0</accession>